<keyword evidence="3" id="KW-0238">DNA-binding</keyword>
<dbReference type="GO" id="GO:0009725">
    <property type="term" value="P:response to hormone"/>
    <property type="evidence" value="ECO:0007669"/>
    <property type="project" value="InterPro"/>
</dbReference>
<dbReference type="GO" id="GO:0005634">
    <property type="term" value="C:nucleus"/>
    <property type="evidence" value="ECO:0007669"/>
    <property type="project" value="UniProtKB-SubCell"/>
</dbReference>
<evidence type="ECO:0000256" key="2">
    <source>
        <dbReference type="ARBA" id="ARBA00023015"/>
    </source>
</evidence>
<dbReference type="Gene3D" id="2.40.330.10">
    <property type="entry name" value="DNA-binding pseudobarrel domain"/>
    <property type="match status" value="1"/>
</dbReference>
<sequence>MLNLAQALSRNREIKESIDASNLQSPNRIRYPIYGDMQDWNYIFVDCFEPTLEISANSARDTSTHGGFSVPWNAAEKVFPPLNFSQQTPAQELIVRDYMTMNGNLDIFCDFVENIEEVKSDKLKKIGKS</sequence>
<keyword evidence="2" id="KW-0805">Transcription regulation</keyword>
<dbReference type="PANTHER" id="PTHR31384">
    <property type="entry name" value="AUXIN RESPONSE FACTOR 4-RELATED"/>
    <property type="match status" value="1"/>
</dbReference>
<proteinExistence type="predicted"/>
<evidence type="ECO:0000256" key="4">
    <source>
        <dbReference type="ARBA" id="ARBA00023163"/>
    </source>
</evidence>
<evidence type="ECO:0000256" key="3">
    <source>
        <dbReference type="ARBA" id="ARBA00023125"/>
    </source>
</evidence>
<dbReference type="GO" id="GO:0003677">
    <property type="term" value="F:DNA binding"/>
    <property type="evidence" value="ECO:0007669"/>
    <property type="project" value="UniProtKB-KW"/>
</dbReference>
<dbReference type="Proteomes" id="UP001177003">
    <property type="component" value="Chromosome 2"/>
</dbReference>
<evidence type="ECO:0000256" key="1">
    <source>
        <dbReference type="ARBA" id="ARBA00004123"/>
    </source>
</evidence>
<evidence type="ECO:0000256" key="5">
    <source>
        <dbReference type="ARBA" id="ARBA00023242"/>
    </source>
</evidence>
<dbReference type="EMBL" id="OX465078">
    <property type="protein sequence ID" value="CAI9271427.1"/>
    <property type="molecule type" value="Genomic_DNA"/>
</dbReference>
<organism evidence="6 7">
    <name type="scientific">Lactuca saligna</name>
    <name type="common">Willowleaf lettuce</name>
    <dbReference type="NCBI Taxonomy" id="75948"/>
    <lineage>
        <taxon>Eukaryota</taxon>
        <taxon>Viridiplantae</taxon>
        <taxon>Streptophyta</taxon>
        <taxon>Embryophyta</taxon>
        <taxon>Tracheophyta</taxon>
        <taxon>Spermatophyta</taxon>
        <taxon>Magnoliopsida</taxon>
        <taxon>eudicotyledons</taxon>
        <taxon>Gunneridae</taxon>
        <taxon>Pentapetalae</taxon>
        <taxon>asterids</taxon>
        <taxon>campanulids</taxon>
        <taxon>Asterales</taxon>
        <taxon>Asteraceae</taxon>
        <taxon>Cichorioideae</taxon>
        <taxon>Cichorieae</taxon>
        <taxon>Lactucinae</taxon>
        <taxon>Lactuca</taxon>
    </lineage>
</organism>
<keyword evidence="7" id="KW-1185">Reference proteome</keyword>
<evidence type="ECO:0000313" key="6">
    <source>
        <dbReference type="EMBL" id="CAI9271427.1"/>
    </source>
</evidence>
<dbReference type="GO" id="GO:0006355">
    <property type="term" value="P:regulation of DNA-templated transcription"/>
    <property type="evidence" value="ECO:0007669"/>
    <property type="project" value="InterPro"/>
</dbReference>
<dbReference type="InterPro" id="IPR015300">
    <property type="entry name" value="DNA-bd_pseudobarrel_sf"/>
</dbReference>
<gene>
    <name evidence="6" type="ORF">LSALG_LOCUS11698</name>
</gene>
<dbReference type="PANTHER" id="PTHR31384:SF3">
    <property type="entry name" value="AUXIN RESPONSE FACTOR 8"/>
    <property type="match status" value="1"/>
</dbReference>
<accession>A0AA35YD96</accession>
<reference evidence="6" key="1">
    <citation type="submission" date="2023-04" db="EMBL/GenBank/DDBJ databases">
        <authorList>
            <person name="Vijverberg K."/>
            <person name="Xiong W."/>
            <person name="Schranz E."/>
        </authorList>
    </citation>
    <scope>NUCLEOTIDE SEQUENCE</scope>
</reference>
<evidence type="ECO:0000313" key="7">
    <source>
        <dbReference type="Proteomes" id="UP001177003"/>
    </source>
</evidence>
<keyword evidence="4" id="KW-0804">Transcription</keyword>
<dbReference type="InterPro" id="IPR044835">
    <property type="entry name" value="ARF_plant"/>
</dbReference>
<protein>
    <submittedName>
        <fullName evidence="6">Uncharacterized protein</fullName>
    </submittedName>
</protein>
<dbReference type="SUPFAM" id="SSF101936">
    <property type="entry name" value="DNA-binding pseudobarrel domain"/>
    <property type="match status" value="1"/>
</dbReference>
<dbReference type="AlphaFoldDB" id="A0AA35YD96"/>
<keyword evidence="5" id="KW-0539">Nucleus</keyword>
<name>A0AA35YD96_LACSI</name>
<comment type="subcellular location">
    <subcellularLocation>
        <location evidence="1">Nucleus</location>
    </subcellularLocation>
</comment>